<evidence type="ECO:0000313" key="3">
    <source>
        <dbReference type="Proteomes" id="UP000252167"/>
    </source>
</evidence>
<reference evidence="2 3" key="1">
    <citation type="submission" date="2018-01" db="EMBL/GenBank/DDBJ databases">
        <title>Glutamicibacter soli strain NHPC-3 Whole genome sequence and assembly.</title>
        <authorList>
            <person name="Choudhury P."/>
            <person name="Gupta D."/>
            <person name="Sengupta K."/>
            <person name="Jawed A."/>
            <person name="Sultana N."/>
            <person name="Saha P."/>
        </authorList>
    </citation>
    <scope>NUCLEOTIDE SEQUENCE [LARGE SCALE GENOMIC DNA]</scope>
    <source>
        <strain evidence="2 3">NHPC-3</strain>
    </source>
</reference>
<keyword evidence="3" id="KW-1185">Reference proteome</keyword>
<proteinExistence type="predicted"/>
<dbReference type="EMBL" id="POAF01000004">
    <property type="protein sequence ID" value="RBM01113.1"/>
    <property type="molecule type" value="Genomic_DNA"/>
</dbReference>
<keyword evidence="1" id="KW-1133">Transmembrane helix</keyword>
<protein>
    <submittedName>
        <fullName evidence="2">Uncharacterized protein</fullName>
    </submittedName>
</protein>
<dbReference type="RefSeq" id="WP_052772551.1">
    <property type="nucleotide sequence ID" value="NZ_CM125969.1"/>
</dbReference>
<evidence type="ECO:0000256" key="1">
    <source>
        <dbReference type="SAM" id="Phobius"/>
    </source>
</evidence>
<evidence type="ECO:0000313" key="2">
    <source>
        <dbReference type="EMBL" id="RBM01113.1"/>
    </source>
</evidence>
<keyword evidence="1" id="KW-0472">Membrane</keyword>
<organism evidence="2 3">
    <name type="scientific">Glutamicibacter soli</name>
    <dbReference type="NCBI Taxonomy" id="453836"/>
    <lineage>
        <taxon>Bacteria</taxon>
        <taxon>Bacillati</taxon>
        <taxon>Actinomycetota</taxon>
        <taxon>Actinomycetes</taxon>
        <taxon>Micrococcales</taxon>
        <taxon>Micrococcaceae</taxon>
        <taxon>Glutamicibacter</taxon>
    </lineage>
</organism>
<sequence>MKSNGKSRSDDQPSPQEMASRLKERVYVTFTALAVLLAMNLHSHDPKPGASAVSLLVTVAAILMAGLVADLISHSTVHASLPTRAELRHQLEVAWGAGGAIVGPLILLGLSALGVFSTSTALIGGQWMLVAALAFFAWLSLRRSKLGFWRTLWLMLVLVLVGVVVIALQLLAHS</sequence>
<feature type="transmembrane region" description="Helical" evidence="1">
    <location>
        <begin position="49"/>
        <end position="72"/>
    </location>
</feature>
<feature type="transmembrane region" description="Helical" evidence="1">
    <location>
        <begin position="153"/>
        <end position="172"/>
    </location>
</feature>
<accession>A0A365YGI1</accession>
<gene>
    <name evidence="2" type="ORF">C1H84_10020</name>
</gene>
<dbReference type="AlphaFoldDB" id="A0A365YGI1"/>
<dbReference type="Proteomes" id="UP000252167">
    <property type="component" value="Unassembled WGS sequence"/>
</dbReference>
<name>A0A365YGI1_9MICC</name>
<feature type="transmembrane region" description="Helical" evidence="1">
    <location>
        <begin position="122"/>
        <end position="141"/>
    </location>
</feature>
<keyword evidence="1" id="KW-0812">Transmembrane</keyword>
<comment type="caution">
    <text evidence="2">The sequence shown here is derived from an EMBL/GenBank/DDBJ whole genome shotgun (WGS) entry which is preliminary data.</text>
</comment>
<feature type="transmembrane region" description="Helical" evidence="1">
    <location>
        <begin position="93"/>
        <end position="116"/>
    </location>
</feature>
<feature type="transmembrane region" description="Helical" evidence="1">
    <location>
        <begin position="26"/>
        <end position="43"/>
    </location>
</feature>